<gene>
    <name evidence="1" type="ORF">JJB09_03230</name>
</gene>
<organism evidence="1 2">
    <name type="scientific">Rhizobium setariae</name>
    <dbReference type="NCBI Taxonomy" id="2801340"/>
    <lineage>
        <taxon>Bacteria</taxon>
        <taxon>Pseudomonadati</taxon>
        <taxon>Pseudomonadota</taxon>
        <taxon>Alphaproteobacteria</taxon>
        <taxon>Hyphomicrobiales</taxon>
        <taxon>Rhizobiaceae</taxon>
        <taxon>Rhizobium/Agrobacterium group</taxon>
        <taxon>Rhizobium</taxon>
    </lineage>
</organism>
<dbReference type="Pfam" id="PF10098">
    <property type="entry name" value="DUF2336"/>
    <property type="match status" value="1"/>
</dbReference>
<comment type="caution">
    <text evidence="1">The sequence shown here is derived from an EMBL/GenBank/DDBJ whole genome shotgun (WGS) entry which is preliminary data.</text>
</comment>
<name>A0A937CKZ6_9HYPH</name>
<proteinExistence type="predicted"/>
<protein>
    <submittedName>
        <fullName evidence="1">DUF2336 domain-containing protein</fullName>
    </submittedName>
</protein>
<evidence type="ECO:0000313" key="1">
    <source>
        <dbReference type="EMBL" id="MBL0371031.1"/>
    </source>
</evidence>
<evidence type="ECO:0000313" key="2">
    <source>
        <dbReference type="Proteomes" id="UP000633219"/>
    </source>
</evidence>
<reference evidence="1" key="1">
    <citation type="submission" date="2021-01" db="EMBL/GenBank/DDBJ databases">
        <title>Rhizobium sp. strain KVB221 16S ribosomal RNA gene Genome sequencing and assembly.</title>
        <authorList>
            <person name="Kang M."/>
        </authorList>
    </citation>
    <scope>NUCLEOTIDE SEQUENCE</scope>
    <source>
        <strain evidence="1">KVB221</strain>
    </source>
</reference>
<dbReference type="InterPro" id="IPR019285">
    <property type="entry name" value="DUF2336"/>
</dbReference>
<dbReference type="EMBL" id="JAEQNC010000002">
    <property type="protein sequence ID" value="MBL0371031.1"/>
    <property type="molecule type" value="Genomic_DNA"/>
</dbReference>
<dbReference type="AlphaFoldDB" id="A0A937CKZ6"/>
<keyword evidence="2" id="KW-1185">Reference proteome</keyword>
<dbReference type="Proteomes" id="UP000633219">
    <property type="component" value="Unassembled WGS sequence"/>
</dbReference>
<sequence>MSDRFRELETPQMARTKDVVLMATVSSFENMVHPSRHELRQFAELFEPVFRASSMEARRNAVAALSGCPTMPRSVAWFLATQPIDIAAIFIGRSPALDDDTLIAVARTHGPTYAKAIAARENLSVKVVDALVALHQGQEQDRRDPADLPDSAIALARLAAMREEQLRQTIKALVQRDALVRTEEGPEQDERVQHALLIRFARLGDAHSFAITLADAMGSSHWLSQRIMLDLSGLQLATALIAIEISAADGEFMLARFYPHLKEMRGEMPRAATLWASLDAHDCADRVHAWMRADDYTQGKTDDAHAANVNDAVAEPVQRPAFARARSAARR</sequence>
<accession>A0A937CKZ6</accession>